<name>A0A6C1TYE7_9CORY</name>
<dbReference type="OrthoDB" id="4427569at2"/>
<keyword evidence="2" id="KW-0812">Transmembrane</keyword>
<accession>A0A6C1TYE7</accession>
<gene>
    <name evidence="3" type="ORF">EKI59_03620</name>
</gene>
<reference evidence="3 4" key="1">
    <citation type="submission" date="2018-12" db="EMBL/GenBank/DDBJ databases">
        <title>Corynebacterium sanguinis sp. nov., a clinically-associated and environmental corynebacterium.</title>
        <authorList>
            <person name="Gonzales-Siles L."/>
            <person name="Jaen-Luchoro D."/>
            <person name="Cardew S."/>
            <person name="Inganas E."/>
            <person name="Ohlen M."/>
            <person name="Jensie-Markopolous S."/>
            <person name="Pinyeiro-Iglesias B."/>
            <person name="Molin K."/>
            <person name="Skovbjerg S."/>
            <person name="Svensson-Stadler L."/>
            <person name="Funke G."/>
            <person name="Moore E.R.B."/>
        </authorList>
    </citation>
    <scope>NUCLEOTIDE SEQUENCE [LARGE SCALE GENOMIC DNA]</scope>
    <source>
        <strain evidence="3 4">58734</strain>
    </source>
</reference>
<sequence length="196" mass="20956">MTSIPPLKPQNPDSPSHISGVGKKPRGADTMRYLLGSWSVMVFGELVHQLTNSVGLILDPSALRQAAADAARNRGQEVSDMMLTMSTYTSIAIMTLFQLLIMVLLAFALRAVARGQKWADAARRLLTVFSIFFVIRTLLVVIAPAAVAGATQLPVGFTAVLGVVQIIIGVAAACGLIYASRKEIHEALSHDTKKDG</sequence>
<keyword evidence="2" id="KW-0472">Membrane</keyword>
<dbReference type="AlphaFoldDB" id="A0A6C1TYE7"/>
<evidence type="ECO:0000256" key="1">
    <source>
        <dbReference type="SAM" id="MobiDB-lite"/>
    </source>
</evidence>
<dbReference type="Proteomes" id="UP000336646">
    <property type="component" value="Unassembled WGS sequence"/>
</dbReference>
<dbReference type="EMBL" id="RXIR01000005">
    <property type="protein sequence ID" value="TVS29403.1"/>
    <property type="molecule type" value="Genomic_DNA"/>
</dbReference>
<evidence type="ECO:0000256" key="2">
    <source>
        <dbReference type="SAM" id="Phobius"/>
    </source>
</evidence>
<feature type="transmembrane region" description="Helical" evidence="2">
    <location>
        <begin position="91"/>
        <end position="113"/>
    </location>
</feature>
<feature type="transmembrane region" description="Helical" evidence="2">
    <location>
        <begin position="125"/>
        <end position="147"/>
    </location>
</feature>
<protein>
    <submittedName>
        <fullName evidence="3">Uncharacterized protein</fullName>
    </submittedName>
</protein>
<evidence type="ECO:0000313" key="4">
    <source>
        <dbReference type="Proteomes" id="UP000336646"/>
    </source>
</evidence>
<keyword evidence="2" id="KW-1133">Transmembrane helix</keyword>
<feature type="region of interest" description="Disordered" evidence="1">
    <location>
        <begin position="1"/>
        <end position="24"/>
    </location>
</feature>
<proteinExistence type="predicted"/>
<organism evidence="3 4">
    <name type="scientific">Corynebacterium sanguinis</name>
    <dbReference type="NCBI Taxonomy" id="2594913"/>
    <lineage>
        <taxon>Bacteria</taxon>
        <taxon>Bacillati</taxon>
        <taxon>Actinomycetota</taxon>
        <taxon>Actinomycetes</taxon>
        <taxon>Mycobacteriales</taxon>
        <taxon>Corynebacteriaceae</taxon>
        <taxon>Corynebacterium</taxon>
    </lineage>
</organism>
<dbReference type="GeneID" id="74901276"/>
<comment type="caution">
    <text evidence="3">The sequence shown here is derived from an EMBL/GenBank/DDBJ whole genome shotgun (WGS) entry which is preliminary data.</text>
</comment>
<feature type="transmembrane region" description="Helical" evidence="2">
    <location>
        <begin position="153"/>
        <end position="179"/>
    </location>
</feature>
<dbReference type="RefSeq" id="WP_136653451.1">
    <property type="nucleotide sequence ID" value="NZ_CP038157.1"/>
</dbReference>
<evidence type="ECO:0000313" key="3">
    <source>
        <dbReference type="EMBL" id="TVS29403.1"/>
    </source>
</evidence>